<keyword evidence="7" id="KW-0406">Ion transport</keyword>
<keyword evidence="6" id="KW-0408">Iron</keyword>
<keyword evidence="5" id="KW-0812">Transmembrane</keyword>
<evidence type="ECO:0000256" key="5">
    <source>
        <dbReference type="ARBA" id="ARBA00022692"/>
    </source>
</evidence>
<evidence type="ECO:0000256" key="10">
    <source>
        <dbReference type="ARBA" id="ARBA00023237"/>
    </source>
</evidence>
<evidence type="ECO:0000256" key="4">
    <source>
        <dbReference type="ARBA" id="ARBA00022496"/>
    </source>
</evidence>
<dbReference type="Gene3D" id="2.40.170.20">
    <property type="entry name" value="TonB-dependent receptor, beta-barrel domain"/>
    <property type="match status" value="1"/>
</dbReference>
<dbReference type="SMART" id="SM00965">
    <property type="entry name" value="STN"/>
    <property type="match status" value="1"/>
</dbReference>
<gene>
    <name evidence="13" type="ORF">Q5H91_10205</name>
</gene>
<name>A0ABT9EKU2_9SPHN</name>
<dbReference type="Proteomes" id="UP001230685">
    <property type="component" value="Unassembled WGS sequence"/>
</dbReference>
<evidence type="ECO:0000256" key="11">
    <source>
        <dbReference type="RuleBase" id="RU003357"/>
    </source>
</evidence>
<comment type="similarity">
    <text evidence="11">Belongs to the TonB-dependent receptor family.</text>
</comment>
<evidence type="ECO:0000256" key="6">
    <source>
        <dbReference type="ARBA" id="ARBA00023004"/>
    </source>
</evidence>
<evidence type="ECO:0000256" key="7">
    <source>
        <dbReference type="ARBA" id="ARBA00023065"/>
    </source>
</evidence>
<proteinExistence type="inferred from homology"/>
<reference evidence="13 14" key="1">
    <citation type="submission" date="2023-07" db="EMBL/GenBank/DDBJ databases">
        <authorList>
            <person name="Kim M.K."/>
        </authorList>
    </citation>
    <scope>NUCLEOTIDE SEQUENCE [LARGE SCALE GENOMIC DNA]</scope>
    <source>
        <strain evidence="13 14">KR1UV-12</strain>
    </source>
</reference>
<accession>A0ABT9EKU2</accession>
<evidence type="ECO:0000256" key="8">
    <source>
        <dbReference type="ARBA" id="ARBA00023077"/>
    </source>
</evidence>
<protein>
    <submittedName>
        <fullName evidence="13">TonB-dependent receptor</fullName>
    </submittedName>
</protein>
<dbReference type="InterPro" id="IPR039426">
    <property type="entry name" value="TonB-dep_rcpt-like"/>
</dbReference>
<dbReference type="Gene3D" id="3.55.50.30">
    <property type="match status" value="1"/>
</dbReference>
<dbReference type="PANTHER" id="PTHR32552:SF81">
    <property type="entry name" value="TONB-DEPENDENT OUTER MEMBRANE RECEPTOR"/>
    <property type="match status" value="1"/>
</dbReference>
<dbReference type="EMBL" id="JAUUDS010000004">
    <property type="protein sequence ID" value="MDP1027585.1"/>
    <property type="molecule type" value="Genomic_DNA"/>
</dbReference>
<sequence length="757" mass="79531">MVATPCAAKPARISIPAGPLHEAIVQFGIQAGVTVGLSDQTLAGIRVRGVGGRLKPADALKRMLRGSAATFVQGDPTTFRIVRRVASGGAAQADLVVPGAIESNADIVVRATKREVSLADYAGSIAVADTATLRPNQLARGSDALVELLPILSSTHLGPGRNKLFIRGIADSSFSGPTQATVGQYLGDVRLNYSAPDPNLALYDVASVEILEGPQGTLYGAGSLGGIFRLVPNPPSMTVASQSIQGGVATTRHGAASADIAAVADLPIVQGRLGIRAVGYLNGEGGYIDDPQRRLSNVNDTLTRGGRVTVRFRPTDSWTIDVGGVVQDIASRDGQYAERGLGPLRHASAIAQPFDNDYALASLTVQHDTGASTLTSVSSAVSHDRVTTFDASAGGGPRVYHEAERIMLLSNETRLARRTSNGGWLIGLEVLQSDDRSSRTLGVPGEPPDLAGTRNVVSEGSIFGEFTRSLTDALSITGGARFVFSRLVAQARADPIDEDREPGRHSASVLPSIGLLWSPHPWLSIFTRYQEGSRPGGLTAGDVTARFKSDTVSSVEAGVRLGTPADTFSGNATVSRVRWKDIQADLVGTTGLPFIANVGSGYVVGFEAQGAWRLSRDLVLDGAAFLNSSGLERPASGFGDNRGDSLPNVAAMNFRGGFRANLPVGRRSVELSGSIRYVGRSRLGVGELLDLGQGRYVDTALGASVPVGRIALSLDATNLFDERGNTFALGNPFTVTDRRQITPLRPRTIRLGARVAF</sequence>
<dbReference type="SUPFAM" id="SSF56935">
    <property type="entry name" value="Porins"/>
    <property type="match status" value="1"/>
</dbReference>
<evidence type="ECO:0000256" key="9">
    <source>
        <dbReference type="ARBA" id="ARBA00023136"/>
    </source>
</evidence>
<evidence type="ECO:0000313" key="14">
    <source>
        <dbReference type="Proteomes" id="UP001230685"/>
    </source>
</evidence>
<keyword evidence="8 11" id="KW-0798">TonB box</keyword>
<keyword evidence="4" id="KW-0410">Iron transport</keyword>
<keyword evidence="3" id="KW-1134">Transmembrane beta strand</keyword>
<dbReference type="Pfam" id="PF00593">
    <property type="entry name" value="TonB_dep_Rec_b-barrel"/>
    <property type="match status" value="1"/>
</dbReference>
<keyword evidence="10" id="KW-0998">Cell outer membrane</keyword>
<dbReference type="RefSeq" id="WP_305173293.1">
    <property type="nucleotide sequence ID" value="NZ_JAUUDS010000004.1"/>
</dbReference>
<dbReference type="Pfam" id="PF07715">
    <property type="entry name" value="Plug"/>
    <property type="match status" value="1"/>
</dbReference>
<feature type="domain" description="Secretin/TonB short N-terminal" evidence="12">
    <location>
        <begin position="33"/>
        <end position="84"/>
    </location>
</feature>
<evidence type="ECO:0000256" key="2">
    <source>
        <dbReference type="ARBA" id="ARBA00022448"/>
    </source>
</evidence>
<evidence type="ECO:0000256" key="3">
    <source>
        <dbReference type="ARBA" id="ARBA00022452"/>
    </source>
</evidence>
<dbReference type="InterPro" id="IPR036942">
    <property type="entry name" value="Beta-barrel_TonB_sf"/>
</dbReference>
<dbReference type="InterPro" id="IPR000531">
    <property type="entry name" value="Beta-barrel_TonB"/>
</dbReference>
<dbReference type="InterPro" id="IPR011662">
    <property type="entry name" value="Secretin/TonB_short_N"/>
</dbReference>
<comment type="caution">
    <text evidence="13">The sequence shown here is derived from an EMBL/GenBank/DDBJ whole genome shotgun (WGS) entry which is preliminary data.</text>
</comment>
<keyword evidence="13" id="KW-0675">Receptor</keyword>
<dbReference type="InterPro" id="IPR012910">
    <property type="entry name" value="Plug_dom"/>
</dbReference>
<keyword evidence="9 11" id="KW-0472">Membrane</keyword>
<organism evidence="13 14">
    <name type="scientific">Sphingomonas aurea</name>
    <dbReference type="NCBI Taxonomy" id="3063994"/>
    <lineage>
        <taxon>Bacteria</taxon>
        <taxon>Pseudomonadati</taxon>
        <taxon>Pseudomonadota</taxon>
        <taxon>Alphaproteobacteria</taxon>
        <taxon>Sphingomonadales</taxon>
        <taxon>Sphingomonadaceae</taxon>
        <taxon>Sphingomonas</taxon>
    </lineage>
</organism>
<evidence type="ECO:0000259" key="12">
    <source>
        <dbReference type="SMART" id="SM00965"/>
    </source>
</evidence>
<comment type="subcellular location">
    <subcellularLocation>
        <location evidence="1">Cell outer membrane</location>
        <topology evidence="1">Multi-pass membrane protein</topology>
    </subcellularLocation>
</comment>
<keyword evidence="14" id="KW-1185">Reference proteome</keyword>
<evidence type="ECO:0000313" key="13">
    <source>
        <dbReference type="EMBL" id="MDP1027585.1"/>
    </source>
</evidence>
<keyword evidence="2" id="KW-0813">Transport</keyword>
<dbReference type="PANTHER" id="PTHR32552">
    <property type="entry name" value="FERRICHROME IRON RECEPTOR-RELATED"/>
    <property type="match status" value="1"/>
</dbReference>
<evidence type="ECO:0000256" key="1">
    <source>
        <dbReference type="ARBA" id="ARBA00004571"/>
    </source>
</evidence>